<protein>
    <submittedName>
        <fullName evidence="1">Putative FBD domain-containing protein</fullName>
    </submittedName>
</protein>
<dbReference type="Proteomes" id="UP000238479">
    <property type="component" value="Chromosome 7"/>
</dbReference>
<dbReference type="Gramene" id="PRQ18429">
    <property type="protein sequence ID" value="PRQ18429"/>
    <property type="gene ID" value="RchiOBHm_Chr7g0205951"/>
</dbReference>
<proteinExistence type="predicted"/>
<comment type="caution">
    <text evidence="1">The sequence shown here is derived from an EMBL/GenBank/DDBJ whole genome shotgun (WGS) entry which is preliminary data.</text>
</comment>
<accession>A0A2P6P932</accession>
<reference evidence="1 2" key="1">
    <citation type="journal article" date="2018" name="Nat. Genet.">
        <title>The Rosa genome provides new insights in the design of modern roses.</title>
        <authorList>
            <person name="Bendahmane M."/>
        </authorList>
    </citation>
    <scope>NUCLEOTIDE SEQUENCE [LARGE SCALE GENOMIC DNA]</scope>
    <source>
        <strain evidence="2">cv. Old Blush</strain>
    </source>
</reference>
<dbReference type="AlphaFoldDB" id="A0A2P6P932"/>
<evidence type="ECO:0000313" key="1">
    <source>
        <dbReference type="EMBL" id="PRQ18429.1"/>
    </source>
</evidence>
<keyword evidence="2" id="KW-1185">Reference proteome</keyword>
<sequence>MKSSPALQELELVSIRDDEAVAGEVNSWLDDNRSCQFSQLWLVKIFGLRGVIAELEFIRFVLLRSPILESMTVKPRSDKGSSELFKKWLRFKRVSVDAEIIYLDP</sequence>
<evidence type="ECO:0000313" key="2">
    <source>
        <dbReference type="Proteomes" id="UP000238479"/>
    </source>
</evidence>
<organism evidence="1 2">
    <name type="scientific">Rosa chinensis</name>
    <name type="common">China rose</name>
    <dbReference type="NCBI Taxonomy" id="74649"/>
    <lineage>
        <taxon>Eukaryota</taxon>
        <taxon>Viridiplantae</taxon>
        <taxon>Streptophyta</taxon>
        <taxon>Embryophyta</taxon>
        <taxon>Tracheophyta</taxon>
        <taxon>Spermatophyta</taxon>
        <taxon>Magnoliopsida</taxon>
        <taxon>eudicotyledons</taxon>
        <taxon>Gunneridae</taxon>
        <taxon>Pentapetalae</taxon>
        <taxon>rosids</taxon>
        <taxon>fabids</taxon>
        <taxon>Rosales</taxon>
        <taxon>Rosaceae</taxon>
        <taxon>Rosoideae</taxon>
        <taxon>Rosoideae incertae sedis</taxon>
        <taxon>Rosa</taxon>
    </lineage>
</organism>
<dbReference type="EMBL" id="PDCK01000045">
    <property type="protein sequence ID" value="PRQ18429.1"/>
    <property type="molecule type" value="Genomic_DNA"/>
</dbReference>
<name>A0A2P6P932_ROSCH</name>
<gene>
    <name evidence="1" type="ORF">RchiOBHm_Chr7g0205951</name>
</gene>